<dbReference type="AlphaFoldDB" id="A0A239L9T2"/>
<dbReference type="EMBL" id="FZPD01000005">
    <property type="protein sequence ID" value="SNT26678.1"/>
    <property type="molecule type" value="Genomic_DNA"/>
</dbReference>
<evidence type="ECO:0000313" key="2">
    <source>
        <dbReference type="EMBL" id="SNT26678.1"/>
    </source>
</evidence>
<evidence type="ECO:0000313" key="3">
    <source>
        <dbReference type="Proteomes" id="UP000198393"/>
    </source>
</evidence>
<feature type="transmembrane region" description="Helical" evidence="1">
    <location>
        <begin position="12"/>
        <end position="31"/>
    </location>
</feature>
<keyword evidence="1" id="KW-0472">Membrane</keyword>
<name>A0A239L9T2_EKHLU</name>
<accession>A0A239L9T2</accession>
<proteinExistence type="predicted"/>
<evidence type="ECO:0000256" key="1">
    <source>
        <dbReference type="SAM" id="Phobius"/>
    </source>
</evidence>
<protein>
    <submittedName>
        <fullName evidence="2">Uncharacterized protein</fullName>
    </submittedName>
</protein>
<organism evidence="2 3">
    <name type="scientific">Ekhidna lutea</name>
    <dbReference type="NCBI Taxonomy" id="447679"/>
    <lineage>
        <taxon>Bacteria</taxon>
        <taxon>Pseudomonadati</taxon>
        <taxon>Bacteroidota</taxon>
        <taxon>Cytophagia</taxon>
        <taxon>Cytophagales</taxon>
        <taxon>Reichenbachiellaceae</taxon>
        <taxon>Ekhidna</taxon>
    </lineage>
</organism>
<reference evidence="2 3" key="1">
    <citation type="submission" date="2017-06" db="EMBL/GenBank/DDBJ databases">
        <authorList>
            <person name="Kim H.J."/>
            <person name="Triplett B.A."/>
        </authorList>
    </citation>
    <scope>NUCLEOTIDE SEQUENCE [LARGE SCALE GENOMIC DNA]</scope>
    <source>
        <strain evidence="2 3">DSM 19307</strain>
    </source>
</reference>
<dbReference type="Proteomes" id="UP000198393">
    <property type="component" value="Unassembled WGS sequence"/>
</dbReference>
<keyword evidence="3" id="KW-1185">Reference proteome</keyword>
<keyword evidence="1" id="KW-1133">Transmembrane helix</keyword>
<keyword evidence="1" id="KW-0812">Transmembrane</keyword>
<gene>
    <name evidence="2" type="ORF">SAMN05421640_3049</name>
</gene>
<sequence length="65" mass="7126">MVVGMSNPSECTLSLLLEAFYAFLFSLLAPYTSEWVGDPQVSLVPRLQGDTDLGVRFINLTDSLS</sequence>